<evidence type="ECO:0000313" key="11">
    <source>
        <dbReference type="EMBL" id="OMJ72497.1"/>
    </source>
</evidence>
<keyword evidence="4" id="KW-0479">Metal-binding</keyword>
<feature type="compositionally biased region" description="Low complexity" evidence="9">
    <location>
        <begin position="131"/>
        <end position="175"/>
    </location>
</feature>
<keyword evidence="3" id="KW-0808">Transferase</keyword>
<evidence type="ECO:0000256" key="1">
    <source>
        <dbReference type="ARBA" id="ARBA00000900"/>
    </source>
</evidence>
<evidence type="ECO:0000256" key="5">
    <source>
        <dbReference type="ARBA" id="ARBA00022771"/>
    </source>
</evidence>
<feature type="compositionally biased region" description="Basic and acidic residues" evidence="9">
    <location>
        <begin position="118"/>
        <end position="127"/>
    </location>
</feature>
<dbReference type="InterPro" id="IPR045191">
    <property type="entry name" value="MBR1/2-like"/>
</dbReference>
<keyword evidence="12" id="KW-1185">Reference proteome</keyword>
<feature type="domain" description="RING-type" evidence="10">
    <location>
        <begin position="253"/>
        <end position="294"/>
    </location>
</feature>
<gene>
    <name evidence="11" type="ORF">SteCoe_29061</name>
</gene>
<evidence type="ECO:0000313" key="12">
    <source>
        <dbReference type="Proteomes" id="UP000187209"/>
    </source>
</evidence>
<dbReference type="Pfam" id="PF13639">
    <property type="entry name" value="zf-RING_2"/>
    <property type="match status" value="1"/>
</dbReference>
<dbReference type="Gene3D" id="3.30.40.10">
    <property type="entry name" value="Zinc/RING finger domain, C3HC4 (zinc finger)"/>
    <property type="match status" value="1"/>
</dbReference>
<dbReference type="InterPro" id="IPR013083">
    <property type="entry name" value="Znf_RING/FYVE/PHD"/>
</dbReference>
<keyword evidence="5 8" id="KW-0863">Zinc-finger</keyword>
<evidence type="ECO:0000256" key="2">
    <source>
        <dbReference type="ARBA" id="ARBA00012483"/>
    </source>
</evidence>
<dbReference type="PANTHER" id="PTHR22937:SF65">
    <property type="entry name" value="E3 UBIQUITIN-PROTEIN LIGASE ARK2C"/>
    <property type="match status" value="1"/>
</dbReference>
<dbReference type="GO" id="GO:0008270">
    <property type="term" value="F:zinc ion binding"/>
    <property type="evidence" value="ECO:0007669"/>
    <property type="project" value="UniProtKB-KW"/>
</dbReference>
<evidence type="ECO:0000256" key="9">
    <source>
        <dbReference type="SAM" id="MobiDB-lite"/>
    </source>
</evidence>
<evidence type="ECO:0000256" key="8">
    <source>
        <dbReference type="PROSITE-ProRule" id="PRU00175"/>
    </source>
</evidence>
<dbReference type="AlphaFoldDB" id="A0A1R2B6V7"/>
<dbReference type="PANTHER" id="PTHR22937">
    <property type="entry name" value="E3 UBIQUITIN-PROTEIN LIGASE RNF165"/>
    <property type="match status" value="1"/>
</dbReference>
<dbReference type="EC" id="2.3.2.27" evidence="2"/>
<reference evidence="11 12" key="1">
    <citation type="submission" date="2016-11" db="EMBL/GenBank/DDBJ databases">
        <title>The macronuclear genome of Stentor coeruleus: a giant cell with tiny introns.</title>
        <authorList>
            <person name="Slabodnick M."/>
            <person name="Ruby J.G."/>
            <person name="Reiff S.B."/>
            <person name="Swart E.C."/>
            <person name="Gosai S."/>
            <person name="Prabakaran S."/>
            <person name="Witkowska E."/>
            <person name="Larue G.E."/>
            <person name="Fisher S."/>
            <person name="Freeman R.M."/>
            <person name="Gunawardena J."/>
            <person name="Chu W."/>
            <person name="Stover N.A."/>
            <person name="Gregory B.D."/>
            <person name="Nowacki M."/>
            <person name="Derisi J."/>
            <person name="Roy S.W."/>
            <person name="Marshall W.F."/>
            <person name="Sood P."/>
        </authorList>
    </citation>
    <scope>NUCLEOTIDE SEQUENCE [LARGE SCALE GENOMIC DNA]</scope>
    <source>
        <strain evidence="11">WM001</strain>
    </source>
</reference>
<dbReference type="PROSITE" id="PS50089">
    <property type="entry name" value="ZF_RING_2"/>
    <property type="match status" value="1"/>
</dbReference>
<dbReference type="Proteomes" id="UP000187209">
    <property type="component" value="Unassembled WGS sequence"/>
</dbReference>
<evidence type="ECO:0000256" key="7">
    <source>
        <dbReference type="ARBA" id="ARBA00022833"/>
    </source>
</evidence>
<comment type="catalytic activity">
    <reaction evidence="1">
        <text>S-ubiquitinyl-[E2 ubiquitin-conjugating enzyme]-L-cysteine + [acceptor protein]-L-lysine = [E2 ubiquitin-conjugating enzyme]-L-cysteine + N(6)-ubiquitinyl-[acceptor protein]-L-lysine.</text>
        <dbReference type="EC" id="2.3.2.27"/>
    </reaction>
</comment>
<comment type="caution">
    <text evidence="11">The sequence shown here is derived from an EMBL/GenBank/DDBJ whole genome shotgun (WGS) entry which is preliminary data.</text>
</comment>
<dbReference type="EMBL" id="MPUH01000897">
    <property type="protein sequence ID" value="OMJ72497.1"/>
    <property type="molecule type" value="Genomic_DNA"/>
</dbReference>
<name>A0A1R2B6V7_9CILI</name>
<dbReference type="InterPro" id="IPR001841">
    <property type="entry name" value="Znf_RING"/>
</dbReference>
<organism evidence="11 12">
    <name type="scientific">Stentor coeruleus</name>
    <dbReference type="NCBI Taxonomy" id="5963"/>
    <lineage>
        <taxon>Eukaryota</taxon>
        <taxon>Sar</taxon>
        <taxon>Alveolata</taxon>
        <taxon>Ciliophora</taxon>
        <taxon>Postciliodesmatophora</taxon>
        <taxon>Heterotrichea</taxon>
        <taxon>Heterotrichida</taxon>
        <taxon>Stentoridae</taxon>
        <taxon>Stentor</taxon>
    </lineage>
</organism>
<keyword evidence="6" id="KW-0833">Ubl conjugation pathway</keyword>
<accession>A0A1R2B6V7</accession>
<evidence type="ECO:0000256" key="4">
    <source>
        <dbReference type="ARBA" id="ARBA00022723"/>
    </source>
</evidence>
<keyword evidence="7" id="KW-0862">Zinc</keyword>
<dbReference type="SMART" id="SM00184">
    <property type="entry name" value="RING"/>
    <property type="match status" value="1"/>
</dbReference>
<protein>
    <recommendedName>
        <fullName evidence="2">RING-type E3 ubiquitin transferase</fullName>
        <ecNumber evidence="2">2.3.2.27</ecNumber>
    </recommendedName>
</protein>
<dbReference type="GO" id="GO:0061630">
    <property type="term" value="F:ubiquitin protein ligase activity"/>
    <property type="evidence" value="ECO:0007669"/>
    <property type="project" value="UniProtKB-EC"/>
</dbReference>
<sequence>MKRTTTEDLKNDEVIATLIAQMEADEQTREWLNNNPDVVEASMKAENGIYDGFISQYDYNRYPYNARSPHGISSQVRQDYYIPELDDLPDEELLKLFHDASQEVKPYDAREIRGAQREEANRFDQNRRNANRGQNNQSNFNRRIQNPRQNINRNENPRPNINRNENQRNVNYNQRLQTNRNIRGRAQRPGRGNQQFGLGDYMINSSDEEMKYEDLVRLDDHEYDKGNGFKSIDLSRLKPKIYFAKSKITLENCPICMNGYQDGNKYITLKCNHTYHDSCIKEWLSRKKVCAICKAEIKL</sequence>
<evidence type="ECO:0000256" key="3">
    <source>
        <dbReference type="ARBA" id="ARBA00022679"/>
    </source>
</evidence>
<proteinExistence type="predicted"/>
<dbReference type="SUPFAM" id="SSF57850">
    <property type="entry name" value="RING/U-box"/>
    <property type="match status" value="1"/>
</dbReference>
<dbReference type="OrthoDB" id="418695at2759"/>
<evidence type="ECO:0000256" key="6">
    <source>
        <dbReference type="ARBA" id="ARBA00022786"/>
    </source>
</evidence>
<evidence type="ECO:0000259" key="10">
    <source>
        <dbReference type="PROSITE" id="PS50089"/>
    </source>
</evidence>
<feature type="region of interest" description="Disordered" evidence="9">
    <location>
        <begin position="118"/>
        <end position="199"/>
    </location>
</feature>